<feature type="compositionally biased region" description="Basic and acidic residues" evidence="1">
    <location>
        <begin position="152"/>
        <end position="174"/>
    </location>
</feature>
<evidence type="ECO:0000313" key="2">
    <source>
        <dbReference type="EMBL" id="PON20397.1"/>
    </source>
</evidence>
<dbReference type="RefSeq" id="XP_024404398.1">
    <property type="nucleotide sequence ID" value="XM_024550853.1"/>
</dbReference>
<evidence type="ECO:0000256" key="1">
    <source>
        <dbReference type="SAM" id="MobiDB-lite"/>
    </source>
</evidence>
<protein>
    <submittedName>
        <fullName evidence="2">Uncharacterized protein</fullName>
    </submittedName>
</protein>
<feature type="compositionally biased region" description="Acidic residues" evidence="1">
    <location>
        <begin position="175"/>
        <end position="186"/>
    </location>
</feature>
<feature type="region of interest" description="Disordered" evidence="1">
    <location>
        <begin position="1"/>
        <end position="52"/>
    </location>
</feature>
<gene>
    <name evidence="2" type="ORF">TGAM01_v210700</name>
</gene>
<feature type="compositionally biased region" description="Low complexity" evidence="1">
    <location>
        <begin position="31"/>
        <end position="49"/>
    </location>
</feature>
<feature type="region of interest" description="Disordered" evidence="1">
    <location>
        <begin position="151"/>
        <end position="202"/>
    </location>
</feature>
<accession>A0A2P4Z7X3</accession>
<proteinExistence type="predicted"/>
<keyword evidence="3" id="KW-1185">Reference proteome</keyword>
<evidence type="ECO:0000313" key="3">
    <source>
        <dbReference type="Proteomes" id="UP000054821"/>
    </source>
</evidence>
<dbReference type="Proteomes" id="UP000054821">
    <property type="component" value="Unassembled WGS sequence"/>
</dbReference>
<dbReference type="EMBL" id="JPDN02000070">
    <property type="protein sequence ID" value="PON20397.1"/>
    <property type="molecule type" value="Genomic_DNA"/>
</dbReference>
<dbReference type="GeneID" id="29987402"/>
<feature type="compositionally biased region" description="Low complexity" evidence="1">
    <location>
        <begin position="9"/>
        <end position="21"/>
    </location>
</feature>
<name>A0A2P4Z7X3_9HYPO</name>
<reference evidence="2 3" key="1">
    <citation type="journal article" date="2016" name="Genome Announc.">
        <title>Draft Whole-Genome Sequence of Trichoderma gamsii T6085, a Promising Biocontrol Agent of Fusarium Head Blight on Wheat.</title>
        <authorList>
            <person name="Baroncelli R."/>
            <person name="Zapparata A."/>
            <person name="Piaggeschi G."/>
            <person name="Sarrocco S."/>
            <person name="Vannacci G."/>
        </authorList>
    </citation>
    <scope>NUCLEOTIDE SEQUENCE [LARGE SCALE GENOMIC DNA]</scope>
    <source>
        <strain evidence="2 3">T6085</strain>
    </source>
</reference>
<dbReference type="AlphaFoldDB" id="A0A2P4Z7X3"/>
<sequence>METINSLFSYFSSPPSWSSRPPQTPSPPSEEPTTSSENSSSGSKTSKISLENHSKKVEYLKLPQGPQEPKELQETTLLFRFMVYASGGTLPSEVRKVTSKATKHRKSTVNCAPSKQATQYSWVVRHQCRKKRRRGRDPLEAEVLLAGTGDIATHEEDTHEVDTHEDTHEDTNEDIHEEDAQEEDVREQDAHEQAFCGKGLPGKDSKKFVTFDISANPPKQPALRVTLRDSAPVPRSWSFSLFQRPRFRFY</sequence>
<organism evidence="2 3">
    <name type="scientific">Trichoderma gamsii</name>
    <dbReference type="NCBI Taxonomy" id="398673"/>
    <lineage>
        <taxon>Eukaryota</taxon>
        <taxon>Fungi</taxon>
        <taxon>Dikarya</taxon>
        <taxon>Ascomycota</taxon>
        <taxon>Pezizomycotina</taxon>
        <taxon>Sordariomycetes</taxon>
        <taxon>Hypocreomycetidae</taxon>
        <taxon>Hypocreales</taxon>
        <taxon>Hypocreaceae</taxon>
        <taxon>Trichoderma</taxon>
    </lineage>
</organism>
<comment type="caution">
    <text evidence="2">The sequence shown here is derived from an EMBL/GenBank/DDBJ whole genome shotgun (WGS) entry which is preliminary data.</text>
</comment>